<dbReference type="PROSITE" id="PS50175">
    <property type="entry name" value="ASP_PROT_RETROV"/>
    <property type="match status" value="1"/>
</dbReference>
<evidence type="ECO:0000256" key="9">
    <source>
        <dbReference type="ARBA" id="ARBA00022918"/>
    </source>
</evidence>
<dbReference type="Gene3D" id="1.10.340.70">
    <property type="match status" value="1"/>
</dbReference>
<dbReference type="PROSITE" id="PS50878">
    <property type="entry name" value="RT_POL"/>
    <property type="match status" value="1"/>
</dbReference>
<evidence type="ECO:0000256" key="3">
    <source>
        <dbReference type="ARBA" id="ARBA00012493"/>
    </source>
</evidence>
<keyword evidence="8" id="KW-0378">Hydrolase</keyword>
<accession>A0ABD0NCG6</accession>
<keyword evidence="5" id="KW-0548">Nucleotidyltransferase</keyword>
<keyword evidence="9" id="KW-0695">RNA-directed DNA polymerase</keyword>
<evidence type="ECO:0000259" key="11">
    <source>
        <dbReference type="PROSITE" id="PS50175"/>
    </source>
</evidence>
<evidence type="ECO:0000256" key="1">
    <source>
        <dbReference type="ARBA" id="ARBA00010879"/>
    </source>
</evidence>
<sequence length="713" mass="81460">ILLGVEETEVSFKLDTGAQVNVIPLHTFDRLKARWKLLPTKHSLTGYGGQVLTVEGTCALPCRYKDRETLMNFYIVNTQAPPVLGLKACLDLDLIKLVLSVNALKEDKSIMEEYPDVFDGIGSFPGECTIHLKPDATPVVYPPRRVPLALRGRLKEELQNMEKQGVIARVTEPTDWVNALVVVEKPRTRKLRICLDPRDLNKAIKRLHYPLPTIEDITSKLMGAKYFSVLDARSGYWAIKLTEESSKLTTFNTIFGRYRFRRLPFGIISAQDEFQRKIDDTYEGLNGVVAICDDILVYRRTKKEHDDSLHAMLQRSREKGVKLNPEKSIVSATEVRYFGHCLSAEGIKPDPEKVSAIKNMEPPKSKAELETVLGMINYLSKFAPCLSDINAPLRQLLKQSSEFIWDSQHDDAFQKMKDLITKEPGPILAYYDPQKELHLQVDASKYGLGTVLLQDGKPLSCASRSLTECEVSYAQIEKELYAVLFGCKRFHQYVYGREVIVESDHKPLESVMKKPLAAAPPRLQRMILQLQKYDITITHRPGKEIPVADTLSRKSIETEHDNLSEGMDMQVHLVYKAYHQLVQLRQVILDGWPGERKKCPADISDFWNFRDELSLTNGIILKGEKIVIPTSLRKEMLTRIHVGHMGIEKSKEQRARDVLFWPGMCKQIEHMVETCDTCLEQRRSNTKEPMIPHEIPTRPWQVVASDLFTWNHE</sequence>
<dbReference type="EC" id="2.7.7.49" evidence="3"/>
<dbReference type="Pfam" id="PF17917">
    <property type="entry name" value="RT_RNaseH"/>
    <property type="match status" value="1"/>
</dbReference>
<dbReference type="InterPro" id="IPR001995">
    <property type="entry name" value="Peptidase_A2_cat"/>
</dbReference>
<dbReference type="InterPro" id="IPR041588">
    <property type="entry name" value="Integrase_H2C2"/>
</dbReference>
<dbReference type="CDD" id="cd09274">
    <property type="entry name" value="RNase_HI_RT_Ty3"/>
    <property type="match status" value="1"/>
</dbReference>
<dbReference type="SUPFAM" id="SSF56672">
    <property type="entry name" value="DNA/RNA polymerases"/>
    <property type="match status" value="1"/>
</dbReference>
<evidence type="ECO:0000313" key="14">
    <source>
        <dbReference type="Proteomes" id="UP001529510"/>
    </source>
</evidence>
<proteinExistence type="inferred from homology"/>
<dbReference type="InterPro" id="IPR021109">
    <property type="entry name" value="Peptidase_aspartic_dom_sf"/>
</dbReference>
<dbReference type="Pfam" id="PF00078">
    <property type="entry name" value="RVT_1"/>
    <property type="match status" value="1"/>
</dbReference>
<evidence type="ECO:0000256" key="5">
    <source>
        <dbReference type="ARBA" id="ARBA00022695"/>
    </source>
</evidence>
<comment type="similarity">
    <text evidence="1">Belongs to the beta type-B retroviral polymerase family. HERV class-II K(HML-2) pol subfamily.</text>
</comment>
<evidence type="ECO:0000259" key="12">
    <source>
        <dbReference type="PROSITE" id="PS50878"/>
    </source>
</evidence>
<dbReference type="Proteomes" id="UP001529510">
    <property type="component" value="Unassembled WGS sequence"/>
</dbReference>
<gene>
    <name evidence="13" type="ORF">M9458_043447</name>
</gene>
<feature type="domain" description="Peptidase A2" evidence="11">
    <location>
        <begin position="10"/>
        <end position="88"/>
    </location>
</feature>
<organism evidence="13 14">
    <name type="scientific">Cirrhinus mrigala</name>
    <name type="common">Mrigala</name>
    <dbReference type="NCBI Taxonomy" id="683832"/>
    <lineage>
        <taxon>Eukaryota</taxon>
        <taxon>Metazoa</taxon>
        <taxon>Chordata</taxon>
        <taxon>Craniata</taxon>
        <taxon>Vertebrata</taxon>
        <taxon>Euteleostomi</taxon>
        <taxon>Actinopterygii</taxon>
        <taxon>Neopterygii</taxon>
        <taxon>Teleostei</taxon>
        <taxon>Ostariophysi</taxon>
        <taxon>Cypriniformes</taxon>
        <taxon>Cyprinidae</taxon>
        <taxon>Labeoninae</taxon>
        <taxon>Labeonini</taxon>
        <taxon>Cirrhinus</taxon>
    </lineage>
</organism>
<dbReference type="EC" id="3.1.26.4" evidence="2"/>
<dbReference type="InterPro" id="IPR000477">
    <property type="entry name" value="RT_dom"/>
</dbReference>
<dbReference type="PANTHER" id="PTHR37984">
    <property type="entry name" value="PROTEIN CBG26694"/>
    <property type="match status" value="1"/>
</dbReference>
<dbReference type="InterPro" id="IPR041373">
    <property type="entry name" value="RT_RNaseH"/>
</dbReference>
<keyword evidence="14" id="KW-1185">Reference proteome</keyword>
<dbReference type="FunFam" id="1.10.340.70:FF:000003">
    <property type="entry name" value="Protein CBG25708"/>
    <property type="match status" value="1"/>
</dbReference>
<keyword evidence="6" id="KW-0540">Nuclease</keyword>
<dbReference type="InterPro" id="IPR043128">
    <property type="entry name" value="Rev_trsase/Diguanyl_cyclase"/>
</dbReference>
<dbReference type="Gene3D" id="3.10.10.10">
    <property type="entry name" value="HIV Type 1 Reverse Transcriptase, subunit A, domain 1"/>
    <property type="match status" value="1"/>
</dbReference>
<evidence type="ECO:0000256" key="6">
    <source>
        <dbReference type="ARBA" id="ARBA00022722"/>
    </source>
</evidence>
<keyword evidence="4" id="KW-0808">Transferase</keyword>
<dbReference type="Pfam" id="PF17921">
    <property type="entry name" value="Integrase_H2C2"/>
    <property type="match status" value="1"/>
</dbReference>
<name>A0ABD0NCG6_CIRMR</name>
<dbReference type="SUPFAM" id="SSF50630">
    <property type="entry name" value="Acid proteases"/>
    <property type="match status" value="1"/>
</dbReference>
<feature type="domain" description="Reverse transcriptase" evidence="12">
    <location>
        <begin position="164"/>
        <end position="342"/>
    </location>
</feature>
<dbReference type="CDD" id="cd01647">
    <property type="entry name" value="RT_LTR"/>
    <property type="match status" value="1"/>
</dbReference>
<dbReference type="CDD" id="cd05481">
    <property type="entry name" value="retropepsin_like_LTR_1"/>
    <property type="match status" value="1"/>
</dbReference>
<evidence type="ECO:0000256" key="7">
    <source>
        <dbReference type="ARBA" id="ARBA00022759"/>
    </source>
</evidence>
<protein>
    <recommendedName>
        <fullName evidence="10">Gypsy retrotransposon integrase-like protein 1</fullName>
        <ecNumber evidence="3">2.7.7.49</ecNumber>
        <ecNumber evidence="2">3.1.26.4</ecNumber>
    </recommendedName>
</protein>
<dbReference type="GO" id="GO:0004523">
    <property type="term" value="F:RNA-DNA hybrid ribonuclease activity"/>
    <property type="evidence" value="ECO:0007669"/>
    <property type="project" value="UniProtKB-EC"/>
</dbReference>
<dbReference type="FunFam" id="3.30.70.270:FF:000026">
    <property type="entry name" value="Transposon Ty3-G Gag-Pol polyprotein"/>
    <property type="match status" value="1"/>
</dbReference>
<evidence type="ECO:0000256" key="8">
    <source>
        <dbReference type="ARBA" id="ARBA00022801"/>
    </source>
</evidence>
<dbReference type="InterPro" id="IPR050951">
    <property type="entry name" value="Retrovirus_Pol_polyprotein"/>
</dbReference>
<dbReference type="PANTHER" id="PTHR37984:SF7">
    <property type="entry name" value="INTEGRASE CATALYTIC DOMAIN-CONTAINING PROTEIN"/>
    <property type="match status" value="1"/>
</dbReference>
<dbReference type="AlphaFoldDB" id="A0ABD0NCG6"/>
<feature type="non-terminal residue" evidence="13">
    <location>
        <position position="1"/>
    </location>
</feature>
<dbReference type="Gene3D" id="2.40.70.10">
    <property type="entry name" value="Acid Proteases"/>
    <property type="match status" value="1"/>
</dbReference>
<dbReference type="EMBL" id="JAMKFB020000022">
    <property type="protein sequence ID" value="KAL0159722.1"/>
    <property type="molecule type" value="Genomic_DNA"/>
</dbReference>
<comment type="caution">
    <text evidence="13">The sequence shown here is derived from an EMBL/GenBank/DDBJ whole genome shotgun (WGS) entry which is preliminary data.</text>
</comment>
<dbReference type="InterPro" id="IPR043502">
    <property type="entry name" value="DNA/RNA_pol_sf"/>
</dbReference>
<dbReference type="GO" id="GO:0003964">
    <property type="term" value="F:RNA-directed DNA polymerase activity"/>
    <property type="evidence" value="ECO:0007669"/>
    <property type="project" value="UniProtKB-KW"/>
</dbReference>
<dbReference type="Gene3D" id="3.30.70.270">
    <property type="match status" value="2"/>
</dbReference>
<evidence type="ECO:0000256" key="4">
    <source>
        <dbReference type="ARBA" id="ARBA00022679"/>
    </source>
</evidence>
<evidence type="ECO:0000313" key="13">
    <source>
        <dbReference type="EMBL" id="KAL0159722.1"/>
    </source>
</evidence>
<reference evidence="13 14" key="1">
    <citation type="submission" date="2024-05" db="EMBL/GenBank/DDBJ databases">
        <title>Genome sequencing and assembly of Indian major carp, Cirrhinus mrigala (Hamilton, 1822).</title>
        <authorList>
            <person name="Mohindra V."/>
            <person name="Chowdhury L.M."/>
            <person name="Lal K."/>
            <person name="Jena J.K."/>
        </authorList>
    </citation>
    <scope>NUCLEOTIDE SEQUENCE [LARGE SCALE GENOMIC DNA]</scope>
    <source>
        <strain evidence="13">CM1030</strain>
        <tissue evidence="13">Blood</tissue>
    </source>
</reference>
<keyword evidence="7" id="KW-0255">Endonuclease</keyword>
<evidence type="ECO:0000256" key="2">
    <source>
        <dbReference type="ARBA" id="ARBA00012180"/>
    </source>
</evidence>
<evidence type="ECO:0000256" key="10">
    <source>
        <dbReference type="ARBA" id="ARBA00039658"/>
    </source>
</evidence>